<dbReference type="EMBL" id="SJSK01000006">
    <property type="protein sequence ID" value="TCC88064.1"/>
    <property type="molecule type" value="Genomic_DNA"/>
</dbReference>
<dbReference type="RefSeq" id="WP_131555028.1">
    <property type="nucleotide sequence ID" value="NZ_SJSK01000006.1"/>
</dbReference>
<comment type="caution">
    <text evidence="1">The sequence shown here is derived from an EMBL/GenBank/DDBJ whole genome shotgun (WGS) entry which is preliminary data.</text>
</comment>
<dbReference type="Gene3D" id="1.20.1260.10">
    <property type="match status" value="1"/>
</dbReference>
<keyword evidence="2" id="KW-1185">Reference proteome</keyword>
<proteinExistence type="predicted"/>
<dbReference type="AlphaFoldDB" id="A0A4R0MPZ1"/>
<protein>
    <submittedName>
        <fullName evidence="1">DUF892 family protein</fullName>
    </submittedName>
</protein>
<organism evidence="1 2">
    <name type="scientific">Pedobacter frigiditerrae</name>
    <dbReference type="NCBI Taxonomy" id="2530452"/>
    <lineage>
        <taxon>Bacteria</taxon>
        <taxon>Pseudomonadati</taxon>
        <taxon>Bacteroidota</taxon>
        <taxon>Sphingobacteriia</taxon>
        <taxon>Sphingobacteriales</taxon>
        <taxon>Sphingobacteriaceae</taxon>
        <taxon>Pedobacter</taxon>
    </lineage>
</organism>
<dbReference type="InterPro" id="IPR009078">
    <property type="entry name" value="Ferritin-like_SF"/>
</dbReference>
<dbReference type="Pfam" id="PF05974">
    <property type="entry name" value="DUF892"/>
    <property type="match status" value="1"/>
</dbReference>
<dbReference type="InterPro" id="IPR010287">
    <property type="entry name" value="DUF892_YciF-like"/>
</dbReference>
<dbReference type="OrthoDB" id="771151at2"/>
<accession>A0A4R0MPZ1</accession>
<dbReference type="Proteomes" id="UP000292884">
    <property type="component" value="Unassembled WGS sequence"/>
</dbReference>
<evidence type="ECO:0000313" key="1">
    <source>
        <dbReference type="EMBL" id="TCC88064.1"/>
    </source>
</evidence>
<evidence type="ECO:0000313" key="2">
    <source>
        <dbReference type="Proteomes" id="UP000292884"/>
    </source>
</evidence>
<sequence>MPKAPLSPQEILLKHFAKCLLELMEFEKQLLKLYPKLEKAAHTAELVKALNPEVADQVKHINRLKLITNSLNEKKPKGTLNQVNIPLLPIKASIKSAEQDLILISFALQIQNLKLGYYEFLHPLAAALQMETEAALLEQTITDNRNTNTWLRQIIQNIIAPSLKN</sequence>
<dbReference type="InterPro" id="IPR012347">
    <property type="entry name" value="Ferritin-like"/>
</dbReference>
<name>A0A4R0MPZ1_9SPHI</name>
<reference evidence="1 2" key="1">
    <citation type="submission" date="2019-02" db="EMBL/GenBank/DDBJ databases">
        <title>Pedobacter sp. RP-1-13 sp. nov., isolated from Arctic soil.</title>
        <authorList>
            <person name="Dahal R.H."/>
        </authorList>
    </citation>
    <scope>NUCLEOTIDE SEQUENCE [LARGE SCALE GENOMIC DNA]</scope>
    <source>
        <strain evidence="1 2">RP-1-13</strain>
    </source>
</reference>
<dbReference type="SUPFAM" id="SSF47240">
    <property type="entry name" value="Ferritin-like"/>
    <property type="match status" value="1"/>
</dbReference>
<gene>
    <name evidence="1" type="ORF">EZ428_20290</name>
</gene>